<dbReference type="Proteomes" id="UP000191144">
    <property type="component" value="Chromosome E"/>
</dbReference>
<dbReference type="GO" id="GO:0008270">
    <property type="term" value="F:zinc ion binding"/>
    <property type="evidence" value="ECO:0007669"/>
    <property type="project" value="UniProtKB-KW"/>
</dbReference>
<dbReference type="InterPro" id="IPR016694">
    <property type="entry name" value="UCP017292"/>
</dbReference>
<dbReference type="AlphaFoldDB" id="A0A1G4JEP3"/>
<evidence type="ECO:0000256" key="3">
    <source>
        <dbReference type="ARBA" id="ARBA00022833"/>
    </source>
</evidence>
<name>A0A1G4JEP3_9SACH</name>
<keyword evidence="2 4" id="KW-0863">Zinc-finger</keyword>
<dbReference type="SUPFAM" id="SSF161219">
    <property type="entry name" value="CHY zinc finger-like"/>
    <property type="match status" value="1"/>
</dbReference>
<keyword evidence="1" id="KW-0479">Metal-binding</keyword>
<dbReference type="InterPro" id="IPR008913">
    <property type="entry name" value="Znf_CHY"/>
</dbReference>
<evidence type="ECO:0000313" key="7">
    <source>
        <dbReference type="Proteomes" id="UP000191144"/>
    </source>
</evidence>
<dbReference type="GO" id="GO:0005758">
    <property type="term" value="C:mitochondrial intermembrane space"/>
    <property type="evidence" value="ECO:0007669"/>
    <property type="project" value="TreeGrafter"/>
</dbReference>
<reference evidence="7" key="1">
    <citation type="submission" date="2016-03" db="EMBL/GenBank/DDBJ databases">
        <authorList>
            <person name="Devillers Hugo."/>
        </authorList>
    </citation>
    <scope>NUCLEOTIDE SEQUENCE [LARGE SCALE GENOMIC DNA]</scope>
</reference>
<dbReference type="PROSITE" id="PS51266">
    <property type="entry name" value="ZF_CHY"/>
    <property type="match status" value="1"/>
</dbReference>
<dbReference type="InterPro" id="IPR037274">
    <property type="entry name" value="Znf_CHY_sf"/>
</dbReference>
<evidence type="ECO:0000256" key="1">
    <source>
        <dbReference type="ARBA" id="ARBA00022723"/>
    </source>
</evidence>
<protein>
    <submittedName>
        <fullName evidence="6">LAME_0E01002g1_1</fullName>
    </submittedName>
</protein>
<gene>
    <name evidence="6" type="ORF">LAME_0E01002G</name>
</gene>
<dbReference type="PANTHER" id="PTHR28082:SF1">
    <property type="entry name" value="HELPER OF TIM PROTEIN 13"/>
    <property type="match status" value="1"/>
</dbReference>
<evidence type="ECO:0000259" key="5">
    <source>
        <dbReference type="PROSITE" id="PS51266"/>
    </source>
</evidence>
<dbReference type="Pfam" id="PF05495">
    <property type="entry name" value="zf-CHY"/>
    <property type="match status" value="1"/>
</dbReference>
<dbReference type="OrthoDB" id="411372at2759"/>
<organism evidence="6 7">
    <name type="scientific">Lachancea meyersii CBS 8951</name>
    <dbReference type="NCBI Taxonomy" id="1266667"/>
    <lineage>
        <taxon>Eukaryota</taxon>
        <taxon>Fungi</taxon>
        <taxon>Dikarya</taxon>
        <taxon>Ascomycota</taxon>
        <taxon>Saccharomycotina</taxon>
        <taxon>Saccharomycetes</taxon>
        <taxon>Saccharomycetales</taxon>
        <taxon>Saccharomycetaceae</taxon>
        <taxon>Lachancea</taxon>
    </lineage>
</organism>
<keyword evidence="7" id="KW-1185">Reference proteome</keyword>
<evidence type="ECO:0000256" key="4">
    <source>
        <dbReference type="PROSITE-ProRule" id="PRU00601"/>
    </source>
</evidence>
<proteinExistence type="predicted"/>
<evidence type="ECO:0000256" key="2">
    <source>
        <dbReference type="ARBA" id="ARBA00022771"/>
    </source>
</evidence>
<sequence>MSVPKGLLVDNQSRCVHWNSKLDVVCFRFKCCDRYYACHSCHDFLEEHPIQRYKVANDSTTHVVLCGVCRNTMTFDQYRNGLTCGSNLQCPFCSAPFNPNCKLHYNIYFDI</sequence>
<dbReference type="EMBL" id="LT598481">
    <property type="protein sequence ID" value="SCU88745.1"/>
    <property type="molecule type" value="Genomic_DNA"/>
</dbReference>
<accession>A0A1G4JEP3</accession>
<dbReference type="InterPro" id="IPR052604">
    <property type="entry name" value="Mito_Tim_assembly_helper"/>
</dbReference>
<feature type="domain" description="CHY-type" evidence="5">
    <location>
        <begin position="8"/>
        <end position="86"/>
    </location>
</feature>
<dbReference type="PANTHER" id="PTHR28082">
    <property type="entry name" value="ZINC FINGER PROTEIN"/>
    <property type="match status" value="1"/>
</dbReference>
<keyword evidence="3" id="KW-0862">Zinc</keyword>
<dbReference type="GO" id="GO:0045041">
    <property type="term" value="P:protein import into mitochondrial intermembrane space"/>
    <property type="evidence" value="ECO:0007669"/>
    <property type="project" value="TreeGrafter"/>
</dbReference>
<evidence type="ECO:0000313" key="6">
    <source>
        <dbReference type="EMBL" id="SCU88745.1"/>
    </source>
</evidence>
<dbReference type="PIRSF" id="PIRSF017292">
    <property type="entry name" value="UCP017292_Znf_CHY"/>
    <property type="match status" value="1"/>
</dbReference>